<organism evidence="1 2">
    <name type="scientific">Mycobacterium cookii</name>
    <dbReference type="NCBI Taxonomy" id="1775"/>
    <lineage>
        <taxon>Bacteria</taxon>
        <taxon>Bacillati</taxon>
        <taxon>Actinomycetota</taxon>
        <taxon>Actinomycetes</taxon>
        <taxon>Mycobacteriales</taxon>
        <taxon>Mycobacteriaceae</taxon>
        <taxon>Mycobacterium</taxon>
    </lineage>
</organism>
<evidence type="ECO:0000313" key="1">
    <source>
        <dbReference type="EMBL" id="BBX47640.1"/>
    </source>
</evidence>
<sequence length="238" mass="26353">MRLVSLAAEKIQRAAGDEDEEQKLFAAVESERRESDGGGRLLSDLVEYTTVVEEELEVLTPIEWQWFASWRQALGGGLDRLVLNYLIDCATTRFARYQVRALVLRDPATNEQALSSQERPEGVAESVGLTWLREQAQGARVTKMIGEQNVRIEQARAVEAQAEQRTDRENAIAEETAELASDALQCDTDASEFLIQELRAGEFGSVIDDLIDYLNAPTVTSTGDADRWYEAGVEPAGG</sequence>
<accession>A0A7I7KZU2</accession>
<evidence type="ECO:0000313" key="2">
    <source>
        <dbReference type="Proteomes" id="UP000465866"/>
    </source>
</evidence>
<keyword evidence="2" id="KW-1185">Reference proteome</keyword>
<dbReference type="KEGG" id="mcoo:MCOO_36550"/>
<dbReference type="EMBL" id="AP022569">
    <property type="protein sequence ID" value="BBX47640.1"/>
    <property type="molecule type" value="Genomic_DNA"/>
</dbReference>
<dbReference type="RefSeq" id="WP_163778691.1">
    <property type="nucleotide sequence ID" value="NZ_AP022569.1"/>
</dbReference>
<gene>
    <name evidence="1" type="ORF">MCOO_36550</name>
</gene>
<dbReference type="Proteomes" id="UP000465866">
    <property type="component" value="Chromosome"/>
</dbReference>
<dbReference type="AlphaFoldDB" id="A0A7I7KZU2"/>
<reference evidence="1 2" key="1">
    <citation type="journal article" date="2019" name="Emerg. Microbes Infect.">
        <title>Comprehensive subspecies identification of 175 nontuberculous mycobacteria species based on 7547 genomic profiles.</title>
        <authorList>
            <person name="Matsumoto Y."/>
            <person name="Kinjo T."/>
            <person name="Motooka D."/>
            <person name="Nabeya D."/>
            <person name="Jung N."/>
            <person name="Uechi K."/>
            <person name="Horii T."/>
            <person name="Iida T."/>
            <person name="Fujita J."/>
            <person name="Nakamura S."/>
        </authorList>
    </citation>
    <scope>NUCLEOTIDE SEQUENCE [LARGE SCALE GENOMIC DNA]</scope>
    <source>
        <strain evidence="1 2">JCM 12404</strain>
    </source>
</reference>
<name>A0A7I7KZU2_9MYCO</name>
<protein>
    <submittedName>
        <fullName evidence="1">Uncharacterized protein</fullName>
    </submittedName>
</protein>
<proteinExistence type="predicted"/>